<keyword evidence="2" id="KW-1185">Reference proteome</keyword>
<evidence type="ECO:0000313" key="1">
    <source>
        <dbReference type="EMBL" id="MCS3919614.1"/>
    </source>
</evidence>
<sequence length="36" mass="3883">MTGFQCIELARHNSGHGYCCVETLWSGGSPICRPAT</sequence>
<protein>
    <submittedName>
        <fullName evidence="1">Uncharacterized protein</fullName>
    </submittedName>
</protein>
<name>A0ABT2EPJ1_9BACT</name>
<evidence type="ECO:0000313" key="2">
    <source>
        <dbReference type="Proteomes" id="UP001204798"/>
    </source>
</evidence>
<accession>A0ABT2EPJ1</accession>
<organism evidence="1 2">
    <name type="scientific">Candidatus Fervidibacter sacchari</name>
    <dbReference type="NCBI Taxonomy" id="1448929"/>
    <lineage>
        <taxon>Bacteria</taxon>
        <taxon>Candidatus Fervidibacterota</taxon>
        <taxon>Candidatus Fervidibacter</taxon>
    </lineage>
</organism>
<reference evidence="1 2" key="1">
    <citation type="submission" date="2022-08" db="EMBL/GenBank/DDBJ databases">
        <title>Bacterial and archaeal communities from various locations to study Microbial Dark Matter (Phase II).</title>
        <authorList>
            <person name="Stepanauskas R."/>
        </authorList>
    </citation>
    <scope>NUCLEOTIDE SEQUENCE [LARGE SCALE GENOMIC DNA]</scope>
    <source>
        <strain evidence="1 2">PD1</strain>
    </source>
</reference>
<dbReference type="Proteomes" id="UP001204798">
    <property type="component" value="Unassembled WGS sequence"/>
</dbReference>
<proteinExistence type="predicted"/>
<gene>
    <name evidence="1" type="ORF">M2350_002027</name>
</gene>
<comment type="caution">
    <text evidence="1">The sequence shown here is derived from an EMBL/GenBank/DDBJ whole genome shotgun (WGS) entry which is preliminary data.</text>
</comment>
<dbReference type="EMBL" id="JANUCP010000003">
    <property type="protein sequence ID" value="MCS3919614.1"/>
    <property type="molecule type" value="Genomic_DNA"/>
</dbReference>